<evidence type="ECO:0000313" key="3">
    <source>
        <dbReference type="Proteomes" id="UP001165586"/>
    </source>
</evidence>
<keyword evidence="3" id="KW-1185">Reference proteome</keyword>
<dbReference type="InterPro" id="IPR043129">
    <property type="entry name" value="ATPase_NBD"/>
</dbReference>
<evidence type="ECO:0000313" key="2">
    <source>
        <dbReference type="EMBL" id="MCS5735006.1"/>
    </source>
</evidence>
<dbReference type="InterPro" id="IPR000600">
    <property type="entry name" value="ROK"/>
</dbReference>
<sequence>MPKAPSGFGAVELFQLLRDGHPRTRAELASMTGISRSTIGLRVDALLESGLVLPLADGISTGGRPSALVVMNPNARLVAAADLGATHATVAITDLAGNILVQDRSTITIDSGPEVVLGYLTRAIGALLEQVDRGRGNLVAIGIGLPGPVEHSSGIPVKPPLMQGWDGFDVPEFVRRSYDVPVLVDNDVNIMALGERSLNWPDVSHFIFLKVATGIGSGIISGGVLQRGSDGVAGDVGHIPVSRGAGVVCHCGNTGCLEAVASGPAIAAALRAKGLDAQTGADVVSLVADGDLDAIRTIRQAGRDIGEMLNMCVNIINPQVIVIGGSISQAGEHLIAGIREVVYSRAMPLATQHLTIAQSRSGPESAIIGASSMAVEYALLPENIDRLVGASQQSRSA</sequence>
<gene>
    <name evidence="2" type="ORF">N1032_14770</name>
</gene>
<comment type="caution">
    <text evidence="2">The sequence shown here is derived from an EMBL/GenBank/DDBJ whole genome shotgun (WGS) entry which is preliminary data.</text>
</comment>
<dbReference type="Gene3D" id="1.10.10.10">
    <property type="entry name" value="Winged helix-like DNA-binding domain superfamily/Winged helix DNA-binding domain"/>
    <property type="match status" value="1"/>
</dbReference>
<proteinExistence type="inferred from homology"/>
<name>A0ABT2H506_9MICO</name>
<dbReference type="PROSITE" id="PS01125">
    <property type="entry name" value="ROK"/>
    <property type="match status" value="1"/>
</dbReference>
<accession>A0ABT2H506</accession>
<dbReference type="Pfam" id="PF00480">
    <property type="entry name" value="ROK"/>
    <property type="match status" value="1"/>
</dbReference>
<dbReference type="SUPFAM" id="SSF53067">
    <property type="entry name" value="Actin-like ATPase domain"/>
    <property type="match status" value="1"/>
</dbReference>
<dbReference type="SUPFAM" id="SSF46785">
    <property type="entry name" value="Winged helix' DNA-binding domain"/>
    <property type="match status" value="1"/>
</dbReference>
<comment type="similarity">
    <text evidence="1">Belongs to the ROK (NagC/XylR) family.</text>
</comment>
<dbReference type="InterPro" id="IPR049874">
    <property type="entry name" value="ROK_cs"/>
</dbReference>
<dbReference type="InterPro" id="IPR036390">
    <property type="entry name" value="WH_DNA-bd_sf"/>
</dbReference>
<organism evidence="2 3">
    <name type="scientific">Herbiconiux daphne</name>
    <dbReference type="NCBI Taxonomy" id="2970914"/>
    <lineage>
        <taxon>Bacteria</taxon>
        <taxon>Bacillati</taxon>
        <taxon>Actinomycetota</taxon>
        <taxon>Actinomycetes</taxon>
        <taxon>Micrococcales</taxon>
        <taxon>Microbacteriaceae</taxon>
        <taxon>Herbiconiux</taxon>
    </lineage>
</organism>
<dbReference type="PROSITE" id="PS00519">
    <property type="entry name" value="HTH_ASNC_1"/>
    <property type="match status" value="1"/>
</dbReference>
<dbReference type="Proteomes" id="UP001165586">
    <property type="component" value="Unassembled WGS sequence"/>
</dbReference>
<dbReference type="EMBL" id="JANLCJ010000005">
    <property type="protein sequence ID" value="MCS5735006.1"/>
    <property type="molecule type" value="Genomic_DNA"/>
</dbReference>
<evidence type="ECO:0000256" key="1">
    <source>
        <dbReference type="ARBA" id="ARBA00006479"/>
    </source>
</evidence>
<reference evidence="2" key="1">
    <citation type="submission" date="2022-08" db="EMBL/GenBank/DDBJ databases">
        <authorList>
            <person name="Deng Y."/>
            <person name="Han X.-F."/>
            <person name="Zhang Y.-Q."/>
        </authorList>
    </citation>
    <scope>NUCLEOTIDE SEQUENCE</scope>
    <source>
        <strain evidence="2">CPCC 203386</strain>
    </source>
</reference>
<dbReference type="InterPro" id="IPR036388">
    <property type="entry name" value="WH-like_DNA-bd_sf"/>
</dbReference>
<protein>
    <submittedName>
        <fullName evidence="2">ROK family transcriptional regulator</fullName>
    </submittedName>
</protein>
<dbReference type="InterPro" id="IPR019885">
    <property type="entry name" value="Tscrpt_reg_HTH_AsnC-type_CS"/>
</dbReference>
<dbReference type="PANTHER" id="PTHR18964:SF173">
    <property type="entry name" value="GLUCOKINASE"/>
    <property type="match status" value="1"/>
</dbReference>
<dbReference type="PANTHER" id="PTHR18964">
    <property type="entry name" value="ROK (REPRESSOR, ORF, KINASE) FAMILY"/>
    <property type="match status" value="1"/>
</dbReference>
<dbReference type="Gene3D" id="3.30.420.40">
    <property type="match status" value="2"/>
</dbReference>
<dbReference type="RefSeq" id="WP_259539914.1">
    <property type="nucleotide sequence ID" value="NZ_JANLCJ010000005.1"/>
</dbReference>